<evidence type="ECO:0000313" key="10">
    <source>
        <dbReference type="EMBL" id="KAK9719858.1"/>
    </source>
</evidence>
<gene>
    <name evidence="10" type="ORF">K7432_004516</name>
</gene>
<dbReference type="InterPro" id="IPR036864">
    <property type="entry name" value="Zn2-C6_fun-type_DNA-bd_sf"/>
</dbReference>
<name>A0ABR2W4G9_9FUNG</name>
<feature type="compositionally biased region" description="Low complexity" evidence="8">
    <location>
        <begin position="122"/>
        <end position="140"/>
    </location>
</feature>
<feature type="domain" description="Zn(2)-C6 fungal-type" evidence="9">
    <location>
        <begin position="15"/>
        <end position="45"/>
    </location>
</feature>
<protein>
    <recommendedName>
        <fullName evidence="9">Zn(2)-C6 fungal-type domain-containing protein</fullName>
    </recommendedName>
</protein>
<dbReference type="Pfam" id="PF00172">
    <property type="entry name" value="Zn_clus"/>
    <property type="match status" value="1"/>
</dbReference>
<dbReference type="SMART" id="SM00066">
    <property type="entry name" value="GAL4"/>
    <property type="match status" value="1"/>
</dbReference>
<dbReference type="InterPro" id="IPR001138">
    <property type="entry name" value="Zn2Cys6_DnaBD"/>
</dbReference>
<keyword evidence="6" id="KW-0804">Transcription</keyword>
<dbReference type="PROSITE" id="PS50048">
    <property type="entry name" value="ZN2_CY6_FUNGAL_2"/>
    <property type="match status" value="1"/>
</dbReference>
<dbReference type="InterPro" id="IPR007219">
    <property type="entry name" value="XnlR_reg_dom"/>
</dbReference>
<proteinExistence type="predicted"/>
<evidence type="ECO:0000256" key="2">
    <source>
        <dbReference type="ARBA" id="ARBA00022723"/>
    </source>
</evidence>
<evidence type="ECO:0000256" key="5">
    <source>
        <dbReference type="ARBA" id="ARBA00023125"/>
    </source>
</evidence>
<keyword evidence="2" id="KW-0479">Metal-binding</keyword>
<evidence type="ECO:0000313" key="11">
    <source>
        <dbReference type="Proteomes" id="UP001479436"/>
    </source>
</evidence>
<dbReference type="EMBL" id="JASJQH010007032">
    <property type="protein sequence ID" value="KAK9719858.1"/>
    <property type="molecule type" value="Genomic_DNA"/>
</dbReference>
<dbReference type="PANTHER" id="PTHR31313">
    <property type="entry name" value="TY1 ENHANCER ACTIVATOR"/>
    <property type="match status" value="1"/>
</dbReference>
<reference evidence="10 11" key="1">
    <citation type="submission" date="2023-04" db="EMBL/GenBank/DDBJ databases">
        <title>Genome of Basidiobolus ranarum AG-B5.</title>
        <authorList>
            <person name="Stajich J.E."/>
            <person name="Carter-House D."/>
            <person name="Gryganskyi A."/>
        </authorList>
    </citation>
    <scope>NUCLEOTIDE SEQUENCE [LARGE SCALE GENOMIC DNA]</scope>
    <source>
        <strain evidence="10 11">AG-B5</strain>
    </source>
</reference>
<keyword evidence="11" id="KW-1185">Reference proteome</keyword>
<keyword evidence="5" id="KW-0238">DNA-binding</keyword>
<dbReference type="SMART" id="SM00906">
    <property type="entry name" value="Fungal_trans"/>
    <property type="match status" value="1"/>
</dbReference>
<keyword evidence="3" id="KW-0862">Zinc</keyword>
<dbReference type="CDD" id="cd12148">
    <property type="entry name" value="fungal_TF_MHR"/>
    <property type="match status" value="1"/>
</dbReference>
<dbReference type="InterPro" id="IPR020448">
    <property type="entry name" value="Maltose_ferment_reg_DNA-bd"/>
</dbReference>
<dbReference type="Gene3D" id="4.10.240.10">
    <property type="entry name" value="Zn(2)-C6 fungal-type DNA-binding domain"/>
    <property type="match status" value="1"/>
</dbReference>
<evidence type="ECO:0000256" key="6">
    <source>
        <dbReference type="ARBA" id="ARBA00023163"/>
    </source>
</evidence>
<evidence type="ECO:0000256" key="7">
    <source>
        <dbReference type="ARBA" id="ARBA00023242"/>
    </source>
</evidence>
<dbReference type="SUPFAM" id="SSF57701">
    <property type="entry name" value="Zn2/Cys6 DNA-binding domain"/>
    <property type="match status" value="1"/>
</dbReference>
<dbReference type="PANTHER" id="PTHR31313:SF78">
    <property type="entry name" value="TRANSCRIPTION FACTOR DOMAIN-CONTAINING PROTEIN"/>
    <property type="match status" value="1"/>
</dbReference>
<feature type="region of interest" description="Disordered" evidence="8">
    <location>
        <begin position="627"/>
        <end position="672"/>
    </location>
</feature>
<keyword evidence="4" id="KW-0805">Transcription regulation</keyword>
<dbReference type="Proteomes" id="UP001479436">
    <property type="component" value="Unassembled WGS sequence"/>
</dbReference>
<dbReference type="CDD" id="cd00067">
    <property type="entry name" value="GAL4"/>
    <property type="match status" value="1"/>
</dbReference>
<keyword evidence="7" id="KW-0539">Nucleus</keyword>
<feature type="compositionally biased region" description="Polar residues" evidence="8">
    <location>
        <begin position="652"/>
        <end position="668"/>
    </location>
</feature>
<feature type="region of interest" description="Disordered" evidence="8">
    <location>
        <begin position="113"/>
        <end position="146"/>
    </location>
</feature>
<organism evidence="10 11">
    <name type="scientific">Basidiobolus ranarum</name>
    <dbReference type="NCBI Taxonomy" id="34480"/>
    <lineage>
        <taxon>Eukaryota</taxon>
        <taxon>Fungi</taxon>
        <taxon>Fungi incertae sedis</taxon>
        <taxon>Zoopagomycota</taxon>
        <taxon>Entomophthoromycotina</taxon>
        <taxon>Basidiobolomycetes</taxon>
        <taxon>Basidiobolales</taxon>
        <taxon>Basidiobolaceae</taxon>
        <taxon>Basidiobolus</taxon>
    </lineage>
</organism>
<comment type="caution">
    <text evidence="10">The sequence shown here is derived from an EMBL/GenBank/DDBJ whole genome shotgun (WGS) entry which is preliminary data.</text>
</comment>
<evidence type="ECO:0000256" key="8">
    <source>
        <dbReference type="SAM" id="MobiDB-lite"/>
    </source>
</evidence>
<comment type="subcellular location">
    <subcellularLocation>
        <location evidence="1">Nucleus</location>
    </subcellularLocation>
</comment>
<evidence type="ECO:0000259" key="9">
    <source>
        <dbReference type="PROSITE" id="PS50048"/>
    </source>
</evidence>
<accession>A0ABR2W4G9</accession>
<dbReference type="InterPro" id="IPR051615">
    <property type="entry name" value="Transcr_Regulatory_Elem"/>
</dbReference>
<evidence type="ECO:0000256" key="4">
    <source>
        <dbReference type="ARBA" id="ARBA00023015"/>
    </source>
</evidence>
<feature type="compositionally biased region" description="Polar residues" evidence="8">
    <location>
        <begin position="630"/>
        <end position="644"/>
    </location>
</feature>
<evidence type="ECO:0000256" key="3">
    <source>
        <dbReference type="ARBA" id="ARBA00022833"/>
    </source>
</evidence>
<dbReference type="PROSITE" id="PS00463">
    <property type="entry name" value="ZN2_CY6_FUNGAL_1"/>
    <property type="match status" value="1"/>
</dbReference>
<sequence>MSLEDSQKRQRVSKACDNCRRKKVRCDGLQPTCSNCTTLNIYCTYLETSKKRGPPKGYIEAIENKLHRMEHLLSDLVESDPRAAESVLAELQKVEGLDDVRLRLANRTRPSEFHELRRRNELNSNSSSPISSMESPNNNNTPERGVWDPVMEALSDDANQLTLDDQGRVRYMGFSSGFYLLQNTEKYQDGLFRMKPLTQCPLDSEDTESNPFLLPIPPVFEHLLDTYFEHINPIIPLLHRENFTTKLKNNTQDPPLFLLNAIFALAANLSSKIQWLEQENARSEVFYKRAKKLLDQSYDVTSLENVQALVLLSHYFHITHGSMKSWVYSGMAIRLAEDLGLHRNPDRWQIKTLSHALKEARKRTWWSCYIMDRNASACMGRPLCIDDRHCDTSLPQLDNTVLTENSPEHEESVNSGIRMDVFVEVTKLHEIIGRIMNNVYAIRAHPTQNPFKSEEILLDLDSALHKWLVELPSNLQYSPQEYFSGKKPASNFVVYLHVLYHSALILLHRPYIPNPNSRVNTSPYPSLQICTTSANSITAITYICSGEPGLEEVLVFILFPIFTAATVHLTNMTTKDIRLANLAKKNLTKDMILLGKIRKRWGCAGKYYIVLRELLIARNISIHGGIPENVSRSTSDNAEKNSSFYEDEEGARSTTHSETPTNTPSISFSRDGHLPATVAHSIPENIPNITPDSRYLNQNGLSNTMLKDPTFIKQSNQSNGEMELPHQSSLTPLPESYGISGAITNVGFDPSTPSNTLSEMTVNNQHLINQFDNSNGAPIWNVPLSFDFDEWNEYVGQYSRNISPPTPVSNGGQSNISAQTTHIHSPPFVSPKKGMPITSRIGEFDHQFFSAPPNSQSISNTTAPSNFIPLHYHPMAQATTPSKYDSAAHSWQVYNSKG</sequence>
<dbReference type="Pfam" id="PF04082">
    <property type="entry name" value="Fungal_trans"/>
    <property type="match status" value="1"/>
</dbReference>
<evidence type="ECO:0000256" key="1">
    <source>
        <dbReference type="ARBA" id="ARBA00004123"/>
    </source>
</evidence>
<dbReference type="PRINTS" id="PR00054">
    <property type="entry name" value="FUNGALZNCYS"/>
</dbReference>